<evidence type="ECO:0000313" key="3">
    <source>
        <dbReference type="Proteomes" id="UP000053240"/>
    </source>
</evidence>
<dbReference type="AlphaFoldDB" id="A0A194QKF4"/>
<evidence type="ECO:0000256" key="1">
    <source>
        <dbReference type="SAM" id="MobiDB-lite"/>
    </source>
</evidence>
<reference evidence="2 3" key="1">
    <citation type="journal article" date="2015" name="Nat. Commun.">
        <title>Outbred genome sequencing and CRISPR/Cas9 gene editing in butterflies.</title>
        <authorList>
            <person name="Li X."/>
            <person name="Fan D."/>
            <person name="Zhang W."/>
            <person name="Liu G."/>
            <person name="Zhang L."/>
            <person name="Zhao L."/>
            <person name="Fang X."/>
            <person name="Chen L."/>
            <person name="Dong Y."/>
            <person name="Chen Y."/>
            <person name="Ding Y."/>
            <person name="Zhao R."/>
            <person name="Feng M."/>
            <person name="Zhu Y."/>
            <person name="Feng Y."/>
            <person name="Jiang X."/>
            <person name="Zhu D."/>
            <person name="Xiang H."/>
            <person name="Feng X."/>
            <person name="Li S."/>
            <person name="Wang J."/>
            <person name="Zhang G."/>
            <person name="Kronforst M.R."/>
            <person name="Wang W."/>
        </authorList>
    </citation>
    <scope>NUCLEOTIDE SEQUENCE [LARGE SCALE GENOMIC DNA]</scope>
    <source>
        <strain evidence="2">Ya'a_city_454_Pm</strain>
        <tissue evidence="2">Whole body</tissue>
    </source>
</reference>
<evidence type="ECO:0000313" key="2">
    <source>
        <dbReference type="EMBL" id="KPJ06012.1"/>
    </source>
</evidence>
<name>A0A194QKF4_PAPMA</name>
<gene>
    <name evidence="2" type="ORF">RR48_14454</name>
</gene>
<sequence length="102" mass="11976">MTSFETGARVSHYYKNQAKLVPAHNNSDIYREHTYAEQYFKMYTNPFERKHSALRQALDRFIRGETRISFRTKKPSLKNNGSNSSIGSATTMDFNTKYNQKR</sequence>
<keyword evidence="3" id="KW-1185">Reference proteome</keyword>
<dbReference type="InParanoid" id="A0A194QKF4"/>
<dbReference type="Proteomes" id="UP000053240">
    <property type="component" value="Unassembled WGS sequence"/>
</dbReference>
<feature type="region of interest" description="Disordered" evidence="1">
    <location>
        <begin position="72"/>
        <end position="102"/>
    </location>
</feature>
<protein>
    <submittedName>
        <fullName evidence="2">Uncharacterized protein</fullName>
    </submittedName>
</protein>
<accession>A0A194QKF4</accession>
<proteinExistence type="predicted"/>
<feature type="compositionally biased region" description="Polar residues" evidence="1">
    <location>
        <begin position="77"/>
        <end position="102"/>
    </location>
</feature>
<organism evidence="2 3">
    <name type="scientific">Papilio machaon</name>
    <name type="common">Old World swallowtail butterfly</name>
    <dbReference type="NCBI Taxonomy" id="76193"/>
    <lineage>
        <taxon>Eukaryota</taxon>
        <taxon>Metazoa</taxon>
        <taxon>Ecdysozoa</taxon>
        <taxon>Arthropoda</taxon>
        <taxon>Hexapoda</taxon>
        <taxon>Insecta</taxon>
        <taxon>Pterygota</taxon>
        <taxon>Neoptera</taxon>
        <taxon>Endopterygota</taxon>
        <taxon>Lepidoptera</taxon>
        <taxon>Glossata</taxon>
        <taxon>Ditrysia</taxon>
        <taxon>Papilionoidea</taxon>
        <taxon>Papilionidae</taxon>
        <taxon>Papilioninae</taxon>
        <taxon>Papilio</taxon>
    </lineage>
</organism>
<dbReference type="EMBL" id="KQ461198">
    <property type="protein sequence ID" value="KPJ06012.1"/>
    <property type="molecule type" value="Genomic_DNA"/>
</dbReference>